<dbReference type="AlphaFoldDB" id="A0A081P4G3"/>
<evidence type="ECO:0000259" key="2">
    <source>
        <dbReference type="Pfam" id="PF04865"/>
    </source>
</evidence>
<dbReference type="PANTHER" id="PTHR37829">
    <property type="entry name" value="PHAGE-LIKE ELEMENT PBSX PROTEIN XKDT"/>
    <property type="match status" value="1"/>
</dbReference>
<organism evidence="5 6">
    <name type="scientific">Paenibacillus tyrfis</name>
    <dbReference type="NCBI Taxonomy" id="1501230"/>
    <lineage>
        <taxon>Bacteria</taxon>
        <taxon>Bacillati</taxon>
        <taxon>Bacillota</taxon>
        <taxon>Bacilli</taxon>
        <taxon>Bacillales</taxon>
        <taxon>Paenibacillaceae</taxon>
        <taxon>Paenibacillus</taxon>
    </lineage>
</organism>
<dbReference type="RefSeq" id="WP_036681885.1">
    <property type="nucleotide sequence ID" value="NZ_JNVM01000010.1"/>
</dbReference>
<accession>A0A081P4G3</accession>
<feature type="domain" description="Baseplate J-like C-terminal" evidence="4">
    <location>
        <begin position="271"/>
        <end position="356"/>
    </location>
</feature>
<gene>
    <name evidence="5" type="ORF">ET33_02375</name>
</gene>
<name>A0A081P4G3_9BACL</name>
<sequence length="356" mass="37740">MFEENTWKAILARMLASVKNDMAKLEGSMTFDQASAASLEFANLYTSLERVLNLAFAQTTSGKYLEMRAEERGVFRKPAVAAKGTLKITGASGAQIAKDSLFSTAYGTQFKTTTAVTIPVSGSVAVPIIAVDVGAAGNVPANSILQMPVTIPGITKVSNETATEGGYNTESEESLLQRYLERGRKPTTSGNKAHYVEWALEVPGVGGAKVFPLWNGPKTVKVVIVDSAFLPAPARLVESVQAYIDPVQGRGEGMAPIGAHVTVESATTKQINVTAKLTLAAGKSLADVRPGIETGLDGYLKTIAFKDTVVRYAQIGTMLLNAPGVVDYQNLKVNGENGNVTLIETEIPQRGTVTLT</sequence>
<dbReference type="InterPro" id="IPR058530">
    <property type="entry name" value="Baseplate_J-like_C"/>
</dbReference>
<evidence type="ECO:0000259" key="4">
    <source>
        <dbReference type="Pfam" id="PF26079"/>
    </source>
</evidence>
<dbReference type="InterPro" id="IPR052399">
    <property type="entry name" value="Phage_Baseplate_Assmbl_Protein"/>
</dbReference>
<dbReference type="EMBL" id="JNVM01000010">
    <property type="protein sequence ID" value="KEQ25586.1"/>
    <property type="molecule type" value="Genomic_DNA"/>
</dbReference>
<dbReference type="PANTHER" id="PTHR37829:SF3">
    <property type="entry name" value="PROTEIN JAYE-RELATED"/>
    <property type="match status" value="1"/>
</dbReference>
<dbReference type="Pfam" id="PF04865">
    <property type="entry name" value="Baseplate_J"/>
    <property type="match status" value="1"/>
</dbReference>
<evidence type="ECO:0000313" key="6">
    <source>
        <dbReference type="Proteomes" id="UP000028123"/>
    </source>
</evidence>
<protein>
    <submittedName>
        <fullName evidence="5">Uncharacterized protein</fullName>
    </submittedName>
</protein>
<dbReference type="InterPro" id="IPR006949">
    <property type="entry name" value="Barrel_Baseplate_J-like"/>
</dbReference>
<dbReference type="InterPro" id="IPR058531">
    <property type="entry name" value="Baseplate_J_M"/>
</dbReference>
<comment type="caution">
    <text evidence="5">The sequence shown here is derived from an EMBL/GenBank/DDBJ whole genome shotgun (WGS) entry which is preliminary data.</text>
</comment>
<evidence type="ECO:0000256" key="1">
    <source>
        <dbReference type="ARBA" id="ARBA00038087"/>
    </source>
</evidence>
<evidence type="ECO:0000259" key="3">
    <source>
        <dbReference type="Pfam" id="PF26078"/>
    </source>
</evidence>
<feature type="domain" description="Baseplate protein J-like barrel" evidence="2">
    <location>
        <begin position="85"/>
        <end position="166"/>
    </location>
</feature>
<dbReference type="OrthoDB" id="2554267at2"/>
<dbReference type="Pfam" id="PF26078">
    <property type="entry name" value="Baseplate_J_M"/>
    <property type="match status" value="1"/>
</dbReference>
<reference evidence="5 6" key="1">
    <citation type="submission" date="2014-06" db="EMBL/GenBank/DDBJ databases">
        <title>Draft genome sequence of Paenibacillus sp. MSt1.</title>
        <authorList>
            <person name="Aw Y.K."/>
            <person name="Ong K.S."/>
            <person name="Gan H.M."/>
            <person name="Lee S.M."/>
        </authorList>
    </citation>
    <scope>NUCLEOTIDE SEQUENCE [LARGE SCALE GENOMIC DNA]</scope>
    <source>
        <strain evidence="5 6">MSt1</strain>
    </source>
</reference>
<dbReference type="Proteomes" id="UP000028123">
    <property type="component" value="Unassembled WGS sequence"/>
</dbReference>
<evidence type="ECO:0000313" key="5">
    <source>
        <dbReference type="EMBL" id="KEQ25586.1"/>
    </source>
</evidence>
<feature type="domain" description="Baseplate J-like central" evidence="3">
    <location>
        <begin position="188"/>
        <end position="264"/>
    </location>
</feature>
<proteinExistence type="inferred from homology"/>
<keyword evidence="6" id="KW-1185">Reference proteome</keyword>
<dbReference type="eggNOG" id="COG3299">
    <property type="taxonomic scope" value="Bacteria"/>
</dbReference>
<dbReference type="Pfam" id="PF26079">
    <property type="entry name" value="Baseplate_J_C"/>
    <property type="match status" value="1"/>
</dbReference>
<comment type="similarity">
    <text evidence="1">Belongs to the Mu gp47/PBSX XkdT family.</text>
</comment>